<dbReference type="RefSeq" id="WP_089556530.1">
    <property type="nucleotide sequence ID" value="NZ_CP022474.1"/>
</dbReference>
<reference evidence="2 3" key="1">
    <citation type="submission" date="2017-07" db="EMBL/GenBank/DDBJ databases">
        <title>Lactobacillus curvatus MRS6 whole genome.</title>
        <authorList>
            <person name="Jans C."/>
            <person name="Lagler S."/>
            <person name="Lacroix C."/>
            <person name="Meile L."/>
            <person name="Stevens M.J.A."/>
        </authorList>
    </citation>
    <scope>NUCLEOTIDE SEQUENCE [LARGE SCALE GENOMIC DNA]</scope>
    <source>
        <strain evidence="2 3">MRS6</strain>
    </source>
</reference>
<dbReference type="InterPro" id="IPR055871">
    <property type="entry name" value="DUF7448"/>
</dbReference>
<sequence>MSKYDVNELKKALLYHKVIEWDSDHLLLDDGSKVAIECTEQDCCADAWGEFKDVKLDAVITDVKLENERTDNPWGDEDETVNSVDVVIYHNRNRIATAECNADNGNGGYYYSVGAVRVKDVYYTVVDC</sequence>
<name>A0AAC9Y0E5_LATCU</name>
<evidence type="ECO:0000259" key="1">
    <source>
        <dbReference type="Pfam" id="PF24240"/>
    </source>
</evidence>
<dbReference type="Pfam" id="PF24240">
    <property type="entry name" value="DUF7448"/>
    <property type="match status" value="1"/>
</dbReference>
<proteinExistence type="predicted"/>
<accession>A0AAC9Y0E5</accession>
<dbReference type="AlphaFoldDB" id="A0AAC9Y0E5"/>
<dbReference type="Proteomes" id="UP000199749">
    <property type="component" value="Chromosome"/>
</dbReference>
<gene>
    <name evidence="2" type="ORF">CG419_03910</name>
</gene>
<feature type="domain" description="DUF7448" evidence="1">
    <location>
        <begin position="12"/>
        <end position="114"/>
    </location>
</feature>
<evidence type="ECO:0000313" key="3">
    <source>
        <dbReference type="Proteomes" id="UP000199749"/>
    </source>
</evidence>
<dbReference type="EMBL" id="CP022474">
    <property type="protein sequence ID" value="ASN59820.1"/>
    <property type="molecule type" value="Genomic_DNA"/>
</dbReference>
<protein>
    <recommendedName>
        <fullName evidence="1">DUF7448 domain-containing protein</fullName>
    </recommendedName>
</protein>
<evidence type="ECO:0000313" key="2">
    <source>
        <dbReference type="EMBL" id="ASN59820.1"/>
    </source>
</evidence>
<organism evidence="2 3">
    <name type="scientific">Latilactobacillus curvatus</name>
    <name type="common">Lactobacillus curvatus</name>
    <dbReference type="NCBI Taxonomy" id="28038"/>
    <lineage>
        <taxon>Bacteria</taxon>
        <taxon>Bacillati</taxon>
        <taxon>Bacillota</taxon>
        <taxon>Bacilli</taxon>
        <taxon>Lactobacillales</taxon>
        <taxon>Lactobacillaceae</taxon>
        <taxon>Latilactobacillus</taxon>
    </lineage>
</organism>